<reference evidence="1" key="1">
    <citation type="journal article" date="2015" name="Nature">
        <title>Complex archaea that bridge the gap between prokaryotes and eukaryotes.</title>
        <authorList>
            <person name="Spang A."/>
            <person name="Saw J.H."/>
            <person name="Jorgensen S.L."/>
            <person name="Zaremba-Niedzwiedzka K."/>
            <person name="Martijn J."/>
            <person name="Lind A.E."/>
            <person name="van Eijk R."/>
            <person name="Schleper C."/>
            <person name="Guy L."/>
            <person name="Ettema T.J."/>
        </authorList>
    </citation>
    <scope>NUCLEOTIDE SEQUENCE</scope>
</reference>
<gene>
    <name evidence="1" type="ORF">LCGC14_1663550</name>
</gene>
<accession>A0A0F9K988</accession>
<dbReference type="AlphaFoldDB" id="A0A0F9K988"/>
<dbReference type="EMBL" id="LAZR01014175">
    <property type="protein sequence ID" value="KKM18648.1"/>
    <property type="molecule type" value="Genomic_DNA"/>
</dbReference>
<evidence type="ECO:0000313" key="1">
    <source>
        <dbReference type="EMBL" id="KKM18648.1"/>
    </source>
</evidence>
<sequence length="85" mass="9683">MDPGVEKKQVGYLKAQSELRKIKTAVDNLHELAERIEHDQPDKAGEPLVPVGVLLAQFLQDLPKELEQVGNSIREVRIRIDRLLF</sequence>
<comment type="caution">
    <text evidence="1">The sequence shown here is derived from an EMBL/GenBank/DDBJ whole genome shotgun (WGS) entry which is preliminary data.</text>
</comment>
<protein>
    <submittedName>
        <fullName evidence="1">Uncharacterized protein</fullName>
    </submittedName>
</protein>
<name>A0A0F9K988_9ZZZZ</name>
<proteinExistence type="predicted"/>
<organism evidence="1">
    <name type="scientific">marine sediment metagenome</name>
    <dbReference type="NCBI Taxonomy" id="412755"/>
    <lineage>
        <taxon>unclassified sequences</taxon>
        <taxon>metagenomes</taxon>
        <taxon>ecological metagenomes</taxon>
    </lineage>
</organism>